<protein>
    <submittedName>
        <fullName evidence="3">IS110 family transposase</fullName>
    </submittedName>
</protein>
<reference evidence="3 4" key="1">
    <citation type="submission" date="2018-08" db="EMBL/GenBank/DDBJ databases">
        <title>A genome reference for cultivated species of the human gut microbiota.</title>
        <authorList>
            <person name="Zou Y."/>
            <person name="Xue W."/>
            <person name="Luo G."/>
        </authorList>
    </citation>
    <scope>NUCLEOTIDE SEQUENCE [LARGE SCALE GENOMIC DNA]</scope>
    <source>
        <strain evidence="3 4">AF24-29</strain>
    </source>
</reference>
<evidence type="ECO:0000259" key="1">
    <source>
        <dbReference type="Pfam" id="PF01548"/>
    </source>
</evidence>
<dbReference type="GeneID" id="83014621"/>
<organism evidence="3 4">
    <name type="scientific">Holdemania filiformis</name>
    <dbReference type="NCBI Taxonomy" id="61171"/>
    <lineage>
        <taxon>Bacteria</taxon>
        <taxon>Bacillati</taxon>
        <taxon>Bacillota</taxon>
        <taxon>Erysipelotrichia</taxon>
        <taxon>Erysipelotrichales</taxon>
        <taxon>Erysipelotrichaceae</taxon>
        <taxon>Holdemania</taxon>
    </lineage>
</organism>
<evidence type="ECO:0000259" key="2">
    <source>
        <dbReference type="Pfam" id="PF02371"/>
    </source>
</evidence>
<dbReference type="GO" id="GO:0004803">
    <property type="term" value="F:transposase activity"/>
    <property type="evidence" value="ECO:0007669"/>
    <property type="project" value="InterPro"/>
</dbReference>
<dbReference type="GO" id="GO:0006313">
    <property type="term" value="P:DNA transposition"/>
    <property type="evidence" value="ECO:0007669"/>
    <property type="project" value="InterPro"/>
</dbReference>
<gene>
    <name evidence="3" type="ORF">DWY25_04270</name>
</gene>
<dbReference type="Pfam" id="PF01548">
    <property type="entry name" value="DEDD_Tnp_IS110"/>
    <property type="match status" value="1"/>
</dbReference>
<dbReference type="NCBIfam" id="NF033542">
    <property type="entry name" value="transpos_IS110"/>
    <property type="match status" value="1"/>
</dbReference>
<proteinExistence type="predicted"/>
<feature type="domain" description="Transposase IS110-like N-terminal" evidence="1">
    <location>
        <begin position="20"/>
        <end position="95"/>
    </location>
</feature>
<evidence type="ECO:0000313" key="4">
    <source>
        <dbReference type="Proteomes" id="UP000284178"/>
    </source>
</evidence>
<dbReference type="RefSeq" id="WP_117894123.1">
    <property type="nucleotide sequence ID" value="NZ_CABJCV010000003.1"/>
</dbReference>
<name>A0A412G545_9FIRM</name>
<sequence>MMSVWNRQASIGFVFNILEDHLHVFLTHPKYVKAIKGKKTDKKDSKWICDLFKHDLVRFSFIPSKEIRALWEIARYRFKLVCMRSSERNRFQNSMTVSNVALASALSDPFGKTAKAIMNVILSDSSAANDENLIRKLTHRSCKNKDLIVESVKDCRLESDQKFKITPCFSHLEELDRHIAACEVELFNRAAPFLDLCLLLTSILGIQLLSAILILSEIGNDMSLFSSAKQLVSWAGLAPANNESAGKKKSVRISKAGQYLKPLLVQCALASIKNPDSYFGKKYSRIKKRRGHKKAITAIARMILVCIYHMLLTGESFHPCDYDELMNPKVSTSTVKFTDEEAIEHLRLSGYDVSSLFKLPSSA</sequence>
<evidence type="ECO:0000313" key="3">
    <source>
        <dbReference type="EMBL" id="RGR75960.1"/>
    </source>
</evidence>
<dbReference type="GO" id="GO:0003677">
    <property type="term" value="F:DNA binding"/>
    <property type="evidence" value="ECO:0007669"/>
    <property type="project" value="InterPro"/>
</dbReference>
<feature type="domain" description="Transposase IS116/IS110/IS902 C-terminal" evidence="2">
    <location>
        <begin position="199"/>
        <end position="278"/>
    </location>
</feature>
<keyword evidence="4" id="KW-1185">Reference proteome</keyword>
<dbReference type="AlphaFoldDB" id="A0A412G545"/>
<comment type="caution">
    <text evidence="3">The sequence shown here is derived from an EMBL/GenBank/DDBJ whole genome shotgun (WGS) entry which is preliminary data.</text>
</comment>
<dbReference type="InterPro" id="IPR002525">
    <property type="entry name" value="Transp_IS110-like_N"/>
</dbReference>
<dbReference type="EMBL" id="QRUP01000003">
    <property type="protein sequence ID" value="RGR75960.1"/>
    <property type="molecule type" value="Genomic_DNA"/>
</dbReference>
<dbReference type="PANTHER" id="PTHR33055:SF15">
    <property type="entry name" value="TRANSPOSASE-RELATED"/>
    <property type="match status" value="1"/>
</dbReference>
<dbReference type="PANTHER" id="PTHR33055">
    <property type="entry name" value="TRANSPOSASE FOR INSERTION SEQUENCE ELEMENT IS1111A"/>
    <property type="match status" value="1"/>
</dbReference>
<dbReference type="InterPro" id="IPR003346">
    <property type="entry name" value="Transposase_20"/>
</dbReference>
<dbReference type="Pfam" id="PF02371">
    <property type="entry name" value="Transposase_20"/>
    <property type="match status" value="1"/>
</dbReference>
<dbReference type="Proteomes" id="UP000284178">
    <property type="component" value="Unassembled WGS sequence"/>
</dbReference>
<accession>A0A412G545</accession>
<dbReference type="InterPro" id="IPR047650">
    <property type="entry name" value="Transpos_IS110"/>
</dbReference>